<dbReference type="PANTHER" id="PTHR23220:SF78">
    <property type="entry name" value="INTEGRIN ALPHA-4"/>
    <property type="match status" value="1"/>
</dbReference>
<sequence>MIMKRGESCKLFKASHIWSLTLIWVLAANPAGTYNIDEENALVFKGPAGSLFGYSVVFHSYEREKWVIVGAPKSNLTRYDDIVTPGSVFKCNLTDNVNGECEPMFVGEPNGKRCGKTCTVDQDNQWMGVSLSRQPTKDGKVLVCGHRWKNVYYKNEHKLPLGVCYSVPANLRTDLSTKICPCYKDFSKKFGELHGSCQAGISSFYLDDFIILGAPGSYYWTGAIFLYNTASNHIYSYNNVNNTIKYGSYLGYSVGGGHFQSPNSKDIIGGAPQQEQIGRVYIFAFDGTELHIIFEAESKKLGSYFGASVCAVDLNGDGLSDLLVGAPMESTVREEGRVYVYMNNGGGQMSELDFQLSGSDLYAARFGESITNLGDLDNDGYEDVAIGAPHEENMKGAVYIYNGREKGITLTYTQRIRGQNLGYSLSTFGQSVSTGLDADGNGYQDVAVGAFLSDSAVLLRTRPVVTISASLKLPDSVNRTRFECLENGYPAVCMNVTICFQYEGRGVPGHIVLHYNISSDVRRKKGTPARFYFSSNGTTEVYSGKIDLRQKAESCRTHQAFMRKDVRDILTPIHMESRYYLGKHIVYKRNAEKFKPLQPILQKKDGEENILKSVVSFARYCALANCSADLQISGKVSFPGSENKTYLVVGGTKTAMINMSLYNAGDDAYQSTLHMRLPKGVYFIKVLDLLEKQINCAVNDEEDQMTRLDCNIGHLYVDSFSRQDFVFLLDTSYVSTTEDLIINVSVSCQNEVDEGSLWNNEAIFTIATRYEVNVNVGGHVSPISFVYGPPEDEDILCIKETIEYTFSVINAGPSLVSNTTFQIMIPNIFAPRDFKLFHILDVKTNLGKCHYTSNTDVCDSVPSNRTIFGDLVTFFSRSGARNLYCFDDDTTCLRIDCTFGDMESNTEATVDVKIETNHALLELEEVSSLQFITLGKVRSEENPKIIYLNQEHYTHVLLEAVHNQKPRKYVLYSIIGISLVLGLLLFSLMTFTLWKMGFFKRKYRSLEPDENGKESWSFLTQEEKE</sequence>
<keyword evidence="3 13" id="KW-0812">Transmembrane</keyword>
<dbReference type="InterPro" id="IPR028994">
    <property type="entry name" value="Integrin_alpha_N"/>
</dbReference>
<dbReference type="Pfam" id="PF01839">
    <property type="entry name" value="FG-GAP"/>
    <property type="match status" value="2"/>
</dbReference>
<evidence type="ECO:0000313" key="18">
    <source>
        <dbReference type="Proteomes" id="UP000824782"/>
    </source>
</evidence>
<protein>
    <recommendedName>
        <fullName evidence="19">Integrin alpha-4</fullName>
    </recommendedName>
</protein>
<dbReference type="Gene3D" id="2.60.40.1510">
    <property type="entry name" value="ntegrin, alpha v. Chain A, domain 3"/>
    <property type="match status" value="1"/>
</dbReference>
<dbReference type="GO" id="GO:0007160">
    <property type="term" value="P:cell-matrix adhesion"/>
    <property type="evidence" value="ECO:0007669"/>
    <property type="project" value="TreeGrafter"/>
</dbReference>
<name>A0AAV7AJ29_ENGPU</name>
<evidence type="ECO:0000313" key="17">
    <source>
        <dbReference type="EMBL" id="KAG8559460.1"/>
    </source>
</evidence>
<evidence type="ECO:0000256" key="6">
    <source>
        <dbReference type="ARBA" id="ARBA00022889"/>
    </source>
</evidence>
<dbReference type="GO" id="GO:0009897">
    <property type="term" value="C:external side of plasma membrane"/>
    <property type="evidence" value="ECO:0007669"/>
    <property type="project" value="TreeGrafter"/>
</dbReference>
<dbReference type="InterPro" id="IPR018184">
    <property type="entry name" value="Integrin_alpha_C_CS"/>
</dbReference>
<evidence type="ECO:0000259" key="14">
    <source>
        <dbReference type="Pfam" id="PF08441"/>
    </source>
</evidence>
<keyword evidence="8 13" id="KW-0401">Integrin</keyword>
<dbReference type="Pfam" id="PF20806">
    <property type="entry name" value="Integrin_A_Ig_3"/>
    <property type="match status" value="1"/>
</dbReference>
<dbReference type="InterPro" id="IPR013517">
    <property type="entry name" value="FG-GAP"/>
</dbReference>
<dbReference type="PANTHER" id="PTHR23220">
    <property type="entry name" value="INTEGRIN ALPHA"/>
    <property type="match status" value="1"/>
</dbReference>
<dbReference type="GO" id="GO:0007229">
    <property type="term" value="P:integrin-mediated signaling pathway"/>
    <property type="evidence" value="ECO:0007669"/>
    <property type="project" value="UniProtKB-KW"/>
</dbReference>
<evidence type="ECO:0000256" key="12">
    <source>
        <dbReference type="PROSITE-ProRule" id="PRU00803"/>
    </source>
</evidence>
<dbReference type="Pfam" id="PF08441">
    <property type="entry name" value="Integrin_A_Ig_1"/>
    <property type="match status" value="1"/>
</dbReference>
<feature type="transmembrane region" description="Helical" evidence="13">
    <location>
        <begin position="969"/>
        <end position="994"/>
    </location>
</feature>
<dbReference type="Proteomes" id="UP000824782">
    <property type="component" value="Unassembled WGS sequence"/>
</dbReference>
<keyword evidence="18" id="KW-1185">Reference proteome</keyword>
<reference evidence="17" key="1">
    <citation type="thesis" date="2020" institute="ProQuest LLC" country="789 East Eisenhower Parkway, Ann Arbor, MI, USA">
        <title>Comparative Genomics and Chromosome Evolution.</title>
        <authorList>
            <person name="Mudd A.B."/>
        </authorList>
    </citation>
    <scope>NUCLEOTIDE SEQUENCE</scope>
    <source>
        <strain evidence="17">237g6f4</strain>
        <tissue evidence="17">Blood</tissue>
    </source>
</reference>
<evidence type="ECO:0000256" key="7">
    <source>
        <dbReference type="ARBA" id="ARBA00022989"/>
    </source>
</evidence>
<keyword evidence="9 13" id="KW-0472">Membrane</keyword>
<feature type="repeat" description="FG-GAP" evidence="12">
    <location>
        <begin position="185"/>
        <end position="236"/>
    </location>
</feature>
<keyword evidence="7 13" id="KW-1133">Transmembrane helix</keyword>
<comment type="subcellular location">
    <subcellularLocation>
        <location evidence="1 13">Membrane</location>
        <topology evidence="1 13">Single-pass type I membrane protein</topology>
    </subcellularLocation>
</comment>
<dbReference type="GO" id="GO:0033627">
    <property type="term" value="P:cell adhesion mediated by integrin"/>
    <property type="evidence" value="ECO:0007669"/>
    <property type="project" value="TreeGrafter"/>
</dbReference>
<evidence type="ECO:0000256" key="2">
    <source>
        <dbReference type="ARBA" id="ARBA00008054"/>
    </source>
</evidence>
<feature type="domain" description="Integrin alpha third immunoglobulin-like" evidence="16">
    <location>
        <begin position="798"/>
        <end position="945"/>
    </location>
</feature>
<evidence type="ECO:0000256" key="1">
    <source>
        <dbReference type="ARBA" id="ARBA00004479"/>
    </source>
</evidence>
<evidence type="ECO:0000259" key="15">
    <source>
        <dbReference type="Pfam" id="PF20805"/>
    </source>
</evidence>
<dbReference type="Pfam" id="PF20805">
    <property type="entry name" value="Integrin_A_Ig_2"/>
    <property type="match status" value="1"/>
</dbReference>
<comment type="similarity">
    <text evidence="2 13">Belongs to the integrin alpha chain family.</text>
</comment>
<dbReference type="InterPro" id="IPR000413">
    <property type="entry name" value="Integrin_alpha"/>
</dbReference>
<feature type="chain" id="PRO_5043087305" description="Integrin alpha-4" evidence="13">
    <location>
        <begin position="34"/>
        <end position="1025"/>
    </location>
</feature>
<gene>
    <name evidence="17" type="ORF">GDO81_017342</name>
</gene>
<proteinExistence type="inferred from homology"/>
<comment type="caution">
    <text evidence="17">The sequence shown here is derived from an EMBL/GenBank/DDBJ whole genome shotgun (WGS) entry which is preliminary data.</text>
</comment>
<evidence type="ECO:0000256" key="8">
    <source>
        <dbReference type="ARBA" id="ARBA00023037"/>
    </source>
</evidence>
<dbReference type="PROSITE" id="PS00242">
    <property type="entry name" value="INTEGRIN_ALPHA"/>
    <property type="match status" value="1"/>
</dbReference>
<dbReference type="SUPFAM" id="SSF69179">
    <property type="entry name" value="Integrin domains"/>
    <property type="match status" value="3"/>
</dbReference>
<organism evidence="17 18">
    <name type="scientific">Engystomops pustulosus</name>
    <name type="common">Tungara frog</name>
    <name type="synonym">Physalaemus pustulosus</name>
    <dbReference type="NCBI Taxonomy" id="76066"/>
    <lineage>
        <taxon>Eukaryota</taxon>
        <taxon>Metazoa</taxon>
        <taxon>Chordata</taxon>
        <taxon>Craniata</taxon>
        <taxon>Vertebrata</taxon>
        <taxon>Euteleostomi</taxon>
        <taxon>Amphibia</taxon>
        <taxon>Batrachia</taxon>
        <taxon>Anura</taxon>
        <taxon>Neobatrachia</taxon>
        <taxon>Hyloidea</taxon>
        <taxon>Leptodactylidae</taxon>
        <taxon>Leiuperinae</taxon>
        <taxon>Engystomops</taxon>
    </lineage>
</organism>
<keyword evidence="11" id="KW-0325">Glycoprotein</keyword>
<dbReference type="Gene3D" id="2.60.40.1460">
    <property type="entry name" value="Integrin domains. Chain A, domain 2"/>
    <property type="match status" value="1"/>
</dbReference>
<keyword evidence="10 13" id="KW-0675">Receptor</keyword>
<feature type="repeat" description="FG-GAP" evidence="12">
    <location>
        <begin position="414"/>
        <end position="476"/>
    </location>
</feature>
<dbReference type="PRINTS" id="PR01185">
    <property type="entry name" value="INTEGRINA"/>
</dbReference>
<dbReference type="PROSITE" id="PS51470">
    <property type="entry name" value="FG_GAP"/>
    <property type="match status" value="4"/>
</dbReference>
<dbReference type="GO" id="GO:0098609">
    <property type="term" value="P:cell-cell adhesion"/>
    <property type="evidence" value="ECO:0007669"/>
    <property type="project" value="TreeGrafter"/>
</dbReference>
<keyword evidence="6 13" id="KW-0130">Cell adhesion</keyword>
<feature type="repeat" description="FG-GAP" evidence="12">
    <location>
        <begin position="351"/>
        <end position="410"/>
    </location>
</feature>
<evidence type="ECO:0000256" key="9">
    <source>
        <dbReference type="ARBA" id="ARBA00023136"/>
    </source>
</evidence>
<dbReference type="InterPro" id="IPR032695">
    <property type="entry name" value="Integrin_dom_sf"/>
</dbReference>
<keyword evidence="4 13" id="KW-0732">Signal</keyword>
<evidence type="ECO:0000259" key="16">
    <source>
        <dbReference type="Pfam" id="PF20806"/>
    </source>
</evidence>
<evidence type="ECO:0000256" key="10">
    <source>
        <dbReference type="ARBA" id="ARBA00023170"/>
    </source>
</evidence>
<feature type="repeat" description="FG-GAP" evidence="12">
    <location>
        <begin position="291"/>
        <end position="350"/>
    </location>
</feature>
<dbReference type="InterPro" id="IPR013519">
    <property type="entry name" value="Int_alpha_beta-p"/>
</dbReference>
<dbReference type="EMBL" id="WNYA01000008">
    <property type="protein sequence ID" value="KAG8559460.1"/>
    <property type="molecule type" value="Genomic_DNA"/>
</dbReference>
<dbReference type="InterPro" id="IPR048286">
    <property type="entry name" value="Integrin_alpha_Ig-like_3"/>
</dbReference>
<evidence type="ECO:0008006" key="19">
    <source>
        <dbReference type="Google" id="ProtNLM"/>
    </source>
</evidence>
<dbReference type="Gene3D" id="2.130.10.130">
    <property type="entry name" value="Integrin alpha, N-terminal"/>
    <property type="match status" value="1"/>
</dbReference>
<feature type="signal peptide" evidence="13">
    <location>
        <begin position="1"/>
        <end position="33"/>
    </location>
</feature>
<evidence type="ECO:0000256" key="3">
    <source>
        <dbReference type="ARBA" id="ARBA00022692"/>
    </source>
</evidence>
<evidence type="ECO:0000256" key="5">
    <source>
        <dbReference type="ARBA" id="ARBA00022737"/>
    </source>
</evidence>
<accession>A0AAV7AJ29</accession>
<dbReference type="Gene3D" id="1.20.5.930">
    <property type="entry name" value="Bicelle-embedded integrin alpha(iib) transmembrane segment"/>
    <property type="match status" value="1"/>
</dbReference>
<dbReference type="GO" id="GO:0005178">
    <property type="term" value="F:integrin binding"/>
    <property type="evidence" value="ECO:0007669"/>
    <property type="project" value="TreeGrafter"/>
</dbReference>
<dbReference type="SUPFAM" id="SSF69318">
    <property type="entry name" value="Integrin alpha N-terminal domain"/>
    <property type="match status" value="1"/>
</dbReference>
<dbReference type="AlphaFoldDB" id="A0AAV7AJ29"/>
<feature type="domain" description="Integrin alpha first immunoglubulin-like" evidence="14">
    <location>
        <begin position="461"/>
        <end position="612"/>
    </location>
</feature>
<dbReference type="GO" id="GO:0008305">
    <property type="term" value="C:integrin complex"/>
    <property type="evidence" value="ECO:0007669"/>
    <property type="project" value="InterPro"/>
</dbReference>
<evidence type="ECO:0000256" key="4">
    <source>
        <dbReference type="ARBA" id="ARBA00022729"/>
    </source>
</evidence>
<dbReference type="Gene3D" id="2.60.40.1530">
    <property type="entry name" value="ntegrin, alpha v. Chain A, domain 4"/>
    <property type="match status" value="1"/>
</dbReference>
<keyword evidence="5" id="KW-0677">Repeat</keyword>
<feature type="domain" description="Integrin alpha second immunoglobulin-like" evidence="15">
    <location>
        <begin position="624"/>
        <end position="754"/>
    </location>
</feature>
<dbReference type="InterPro" id="IPR048285">
    <property type="entry name" value="Integrin_alpha_Ig-like_2"/>
</dbReference>
<evidence type="ECO:0000256" key="11">
    <source>
        <dbReference type="ARBA" id="ARBA00023180"/>
    </source>
</evidence>
<dbReference type="InterPro" id="IPR013649">
    <property type="entry name" value="Integrin_alpha_Ig-like_1"/>
</dbReference>
<evidence type="ECO:0000256" key="13">
    <source>
        <dbReference type="RuleBase" id="RU003762"/>
    </source>
</evidence>
<dbReference type="SMART" id="SM00191">
    <property type="entry name" value="Int_alpha"/>
    <property type="match status" value="5"/>
</dbReference>